<dbReference type="Pfam" id="PF02861">
    <property type="entry name" value="Clp_N"/>
    <property type="match status" value="1"/>
</dbReference>
<feature type="domain" description="Clp R" evidence="2">
    <location>
        <begin position="10"/>
        <end position="72"/>
    </location>
</feature>
<protein>
    <submittedName>
        <fullName evidence="3">Heat-shock protein</fullName>
    </submittedName>
</protein>
<organism evidence="3 4">
    <name type="scientific">Trifolium medium</name>
    <dbReference type="NCBI Taxonomy" id="97028"/>
    <lineage>
        <taxon>Eukaryota</taxon>
        <taxon>Viridiplantae</taxon>
        <taxon>Streptophyta</taxon>
        <taxon>Embryophyta</taxon>
        <taxon>Tracheophyta</taxon>
        <taxon>Spermatophyta</taxon>
        <taxon>Magnoliopsida</taxon>
        <taxon>eudicotyledons</taxon>
        <taxon>Gunneridae</taxon>
        <taxon>Pentapetalae</taxon>
        <taxon>rosids</taxon>
        <taxon>fabids</taxon>
        <taxon>Fabales</taxon>
        <taxon>Fabaceae</taxon>
        <taxon>Papilionoideae</taxon>
        <taxon>50 kb inversion clade</taxon>
        <taxon>NPAAA clade</taxon>
        <taxon>Hologalegina</taxon>
        <taxon>IRL clade</taxon>
        <taxon>Trifolieae</taxon>
        <taxon>Trifolium</taxon>
    </lineage>
</organism>
<name>A0A392T2J4_9FABA</name>
<dbReference type="Proteomes" id="UP000265520">
    <property type="component" value="Unassembled WGS sequence"/>
</dbReference>
<evidence type="ECO:0000259" key="2">
    <source>
        <dbReference type="PROSITE" id="PS51903"/>
    </source>
</evidence>
<evidence type="ECO:0000313" key="3">
    <source>
        <dbReference type="EMBL" id="MCI54714.1"/>
    </source>
</evidence>
<proteinExistence type="predicted"/>
<dbReference type="EMBL" id="LXQA010483864">
    <property type="protein sequence ID" value="MCI54714.1"/>
    <property type="molecule type" value="Genomic_DNA"/>
</dbReference>
<dbReference type="InterPro" id="IPR004176">
    <property type="entry name" value="Clp_R_N"/>
</dbReference>
<feature type="non-terminal residue" evidence="3">
    <location>
        <position position="72"/>
    </location>
</feature>
<keyword evidence="1" id="KW-0677">Repeat</keyword>
<sequence length="72" mass="8032">MRLRICGTQLQALTQEAATFVKQAVNLATRRSHSQVTPLHLATVMLSNSTTLLHKACLQCHSHPLHYKALEI</sequence>
<accession>A0A392T2J4</accession>
<keyword evidence="4" id="KW-1185">Reference proteome</keyword>
<dbReference type="InterPro" id="IPR051650">
    <property type="entry name" value="SL_signaling_regulator"/>
</dbReference>
<evidence type="ECO:0000256" key="1">
    <source>
        <dbReference type="PROSITE-ProRule" id="PRU01251"/>
    </source>
</evidence>
<dbReference type="SUPFAM" id="SSF81923">
    <property type="entry name" value="Double Clp-N motif"/>
    <property type="match status" value="1"/>
</dbReference>
<dbReference type="AlphaFoldDB" id="A0A392T2J4"/>
<reference evidence="3 4" key="1">
    <citation type="journal article" date="2018" name="Front. Plant Sci.">
        <title>Red Clover (Trifolium pratense) and Zigzag Clover (T. medium) - A Picture of Genomic Similarities and Differences.</title>
        <authorList>
            <person name="Dluhosova J."/>
            <person name="Istvanek J."/>
            <person name="Nedelnik J."/>
            <person name="Repkova J."/>
        </authorList>
    </citation>
    <scope>NUCLEOTIDE SEQUENCE [LARGE SCALE GENOMIC DNA]</scope>
    <source>
        <strain evidence="4">cv. 10/8</strain>
        <tissue evidence="3">Leaf</tissue>
    </source>
</reference>
<dbReference type="InterPro" id="IPR036628">
    <property type="entry name" value="Clp_N_dom_sf"/>
</dbReference>
<dbReference type="PROSITE" id="PS51903">
    <property type="entry name" value="CLP_R"/>
    <property type="match status" value="1"/>
</dbReference>
<comment type="caution">
    <text evidence="3">The sequence shown here is derived from an EMBL/GenBank/DDBJ whole genome shotgun (WGS) entry which is preliminary data.</text>
</comment>
<dbReference type="PANTHER" id="PTHR43572:SF78">
    <property type="entry name" value="CLP R DOMAIN-CONTAINING PROTEIN"/>
    <property type="match status" value="1"/>
</dbReference>
<evidence type="ECO:0000313" key="4">
    <source>
        <dbReference type="Proteomes" id="UP000265520"/>
    </source>
</evidence>
<dbReference type="Gene3D" id="1.10.1780.10">
    <property type="entry name" value="Clp, N-terminal domain"/>
    <property type="match status" value="1"/>
</dbReference>
<dbReference type="PANTHER" id="PTHR43572">
    <property type="entry name" value="CHAPERONE PROTEIN CLPD, CHLOROPLASTIC"/>
    <property type="match status" value="1"/>
</dbReference>